<reference evidence="2 3" key="1">
    <citation type="submission" date="2018-11" db="EMBL/GenBank/DDBJ databases">
        <authorList>
            <consortium name="Pathogen Informatics"/>
        </authorList>
    </citation>
    <scope>NUCLEOTIDE SEQUENCE [LARGE SCALE GENOMIC DNA]</scope>
</reference>
<organism evidence="3 4">
    <name type="scientific">Heligmosomoides polygyrus</name>
    <name type="common">Parasitic roundworm</name>
    <dbReference type="NCBI Taxonomy" id="6339"/>
    <lineage>
        <taxon>Eukaryota</taxon>
        <taxon>Metazoa</taxon>
        <taxon>Ecdysozoa</taxon>
        <taxon>Nematoda</taxon>
        <taxon>Chromadorea</taxon>
        <taxon>Rhabditida</taxon>
        <taxon>Rhabditina</taxon>
        <taxon>Rhabditomorpha</taxon>
        <taxon>Strongyloidea</taxon>
        <taxon>Heligmosomidae</taxon>
        <taxon>Heligmosomoides</taxon>
    </lineage>
</organism>
<dbReference type="OrthoDB" id="5873975at2759"/>
<dbReference type="InterPro" id="IPR040676">
    <property type="entry name" value="DUF5641"/>
</dbReference>
<accession>A0A3P8B7V2</accession>
<evidence type="ECO:0000313" key="4">
    <source>
        <dbReference type="WBParaSite" id="HPBE_0000751601-mRNA-1"/>
    </source>
</evidence>
<dbReference type="WBParaSite" id="HPBE_0000751601-mRNA-1">
    <property type="protein sequence ID" value="HPBE_0000751601-mRNA-1"/>
    <property type="gene ID" value="HPBE_0000751601"/>
</dbReference>
<proteinExistence type="predicted"/>
<sequence length="163" mass="18759">MSEELIQLRTGRQGIDAINSSHKLTEKFWTIRHKEYHCKLRESHKRHMESKRSGSSAPAIDTVALLADDNQPRNSWKMGRISALKTSRDNAVREAEVTLSHGHIPRRPVNLPVPLEIDDSLQTAHMESRVDETENDASPKRYELCNRVRVDYSEDHNNSVDHQ</sequence>
<accession>A0A183FK80</accession>
<gene>
    <name evidence="2" type="ORF">HPBE_LOCUS7517</name>
</gene>
<reference evidence="4" key="2">
    <citation type="submission" date="2019-09" db="UniProtKB">
        <authorList>
            <consortium name="WormBaseParasite"/>
        </authorList>
    </citation>
    <scope>IDENTIFICATION</scope>
</reference>
<name>A0A183FK80_HELPZ</name>
<feature type="domain" description="DUF5641" evidence="1">
    <location>
        <begin position="21"/>
        <end position="109"/>
    </location>
</feature>
<dbReference type="Pfam" id="PF18701">
    <property type="entry name" value="DUF5641"/>
    <property type="match status" value="1"/>
</dbReference>
<evidence type="ECO:0000259" key="1">
    <source>
        <dbReference type="Pfam" id="PF18701"/>
    </source>
</evidence>
<dbReference type="EMBL" id="UZAH01025908">
    <property type="protein sequence ID" value="VDO72578.1"/>
    <property type="molecule type" value="Genomic_DNA"/>
</dbReference>
<evidence type="ECO:0000313" key="3">
    <source>
        <dbReference type="Proteomes" id="UP000050761"/>
    </source>
</evidence>
<keyword evidence="3" id="KW-1185">Reference proteome</keyword>
<dbReference type="AlphaFoldDB" id="A0A183FK80"/>
<evidence type="ECO:0000313" key="2">
    <source>
        <dbReference type="EMBL" id="VDO72578.1"/>
    </source>
</evidence>
<protein>
    <submittedName>
        <fullName evidence="4">DUF5641 domain-containing protein</fullName>
    </submittedName>
</protein>
<dbReference type="Proteomes" id="UP000050761">
    <property type="component" value="Unassembled WGS sequence"/>
</dbReference>